<gene>
    <name evidence="1" type="ORF">EVAR_35273_1</name>
</gene>
<keyword evidence="2" id="KW-1185">Reference proteome</keyword>
<proteinExistence type="predicted"/>
<dbReference type="EMBL" id="BGZK01000321">
    <property type="protein sequence ID" value="GBP36687.1"/>
    <property type="molecule type" value="Genomic_DNA"/>
</dbReference>
<accession>A0A4C1VEM0</accession>
<sequence>MLKRGSSPTSVWCRNREQDRDRVREYDIVLLRKNSGNTCFCCKNTGASVVESKEDRGRDRGCMAQLISDPHNTWIPLQLSLGSVVLRRDESDATVSRAVTNKTNYRVTFRSFVRAEGASCYAAHPAPPRAAATHLFGGKSTKTP</sequence>
<evidence type="ECO:0000313" key="2">
    <source>
        <dbReference type="Proteomes" id="UP000299102"/>
    </source>
</evidence>
<reference evidence="1 2" key="1">
    <citation type="journal article" date="2019" name="Commun. Biol.">
        <title>The bagworm genome reveals a unique fibroin gene that provides high tensile strength.</title>
        <authorList>
            <person name="Kono N."/>
            <person name="Nakamura H."/>
            <person name="Ohtoshi R."/>
            <person name="Tomita M."/>
            <person name="Numata K."/>
            <person name="Arakawa K."/>
        </authorList>
    </citation>
    <scope>NUCLEOTIDE SEQUENCE [LARGE SCALE GENOMIC DNA]</scope>
</reference>
<comment type="caution">
    <text evidence="1">The sequence shown here is derived from an EMBL/GenBank/DDBJ whole genome shotgun (WGS) entry which is preliminary data.</text>
</comment>
<dbReference type="Proteomes" id="UP000299102">
    <property type="component" value="Unassembled WGS sequence"/>
</dbReference>
<name>A0A4C1VEM0_EUMVA</name>
<evidence type="ECO:0000313" key="1">
    <source>
        <dbReference type="EMBL" id="GBP36687.1"/>
    </source>
</evidence>
<organism evidence="1 2">
    <name type="scientific">Eumeta variegata</name>
    <name type="common">Bagworm moth</name>
    <name type="synonym">Eumeta japonica</name>
    <dbReference type="NCBI Taxonomy" id="151549"/>
    <lineage>
        <taxon>Eukaryota</taxon>
        <taxon>Metazoa</taxon>
        <taxon>Ecdysozoa</taxon>
        <taxon>Arthropoda</taxon>
        <taxon>Hexapoda</taxon>
        <taxon>Insecta</taxon>
        <taxon>Pterygota</taxon>
        <taxon>Neoptera</taxon>
        <taxon>Endopterygota</taxon>
        <taxon>Lepidoptera</taxon>
        <taxon>Glossata</taxon>
        <taxon>Ditrysia</taxon>
        <taxon>Tineoidea</taxon>
        <taxon>Psychidae</taxon>
        <taxon>Oiketicinae</taxon>
        <taxon>Eumeta</taxon>
    </lineage>
</organism>
<protein>
    <submittedName>
        <fullName evidence="1">Uncharacterized protein</fullName>
    </submittedName>
</protein>
<dbReference type="AlphaFoldDB" id="A0A4C1VEM0"/>